<keyword evidence="4" id="KW-1185">Reference proteome</keyword>
<proteinExistence type="predicted"/>
<evidence type="ECO:0000256" key="1">
    <source>
        <dbReference type="ARBA" id="ARBA00022801"/>
    </source>
</evidence>
<protein>
    <recommendedName>
        <fullName evidence="2">Alpha/beta hydrolase fold-3 domain-containing protein</fullName>
    </recommendedName>
</protein>
<dbReference type="InterPro" id="IPR013094">
    <property type="entry name" value="AB_hydrolase_3"/>
</dbReference>
<dbReference type="PANTHER" id="PTHR48081:SF8">
    <property type="entry name" value="ALPHA_BETA HYDROLASE FOLD-3 DOMAIN-CONTAINING PROTEIN-RELATED"/>
    <property type="match status" value="1"/>
</dbReference>
<gene>
    <name evidence="3" type="ORF">SLS63_005178</name>
</gene>
<dbReference type="Pfam" id="PF07859">
    <property type="entry name" value="Abhydrolase_3"/>
    <property type="match status" value="1"/>
</dbReference>
<dbReference type="InterPro" id="IPR050300">
    <property type="entry name" value="GDXG_lipolytic_enzyme"/>
</dbReference>
<reference evidence="3 4" key="1">
    <citation type="submission" date="2024-02" db="EMBL/GenBank/DDBJ databases">
        <title>De novo assembly and annotation of 12 fungi associated with fruit tree decline syndrome in Ontario, Canada.</title>
        <authorList>
            <person name="Sulman M."/>
            <person name="Ellouze W."/>
            <person name="Ilyukhin E."/>
        </authorList>
    </citation>
    <scope>NUCLEOTIDE SEQUENCE [LARGE SCALE GENOMIC DNA]</scope>
    <source>
        <strain evidence="3 4">M169</strain>
    </source>
</reference>
<feature type="domain" description="Alpha/beta hydrolase fold-3" evidence="2">
    <location>
        <begin position="46"/>
        <end position="224"/>
    </location>
</feature>
<dbReference type="PANTHER" id="PTHR48081">
    <property type="entry name" value="AB HYDROLASE SUPERFAMILY PROTEIN C4A8.06C"/>
    <property type="match status" value="1"/>
</dbReference>
<accession>A0ABR1PBJ5</accession>
<dbReference type="EMBL" id="JAKNSF020000021">
    <property type="protein sequence ID" value="KAK7731881.1"/>
    <property type="molecule type" value="Genomic_DNA"/>
</dbReference>
<dbReference type="InterPro" id="IPR029058">
    <property type="entry name" value="AB_hydrolase_fold"/>
</dbReference>
<keyword evidence="1" id="KW-0378">Hydrolase</keyword>
<evidence type="ECO:0000313" key="3">
    <source>
        <dbReference type="EMBL" id="KAK7731881.1"/>
    </source>
</evidence>
<dbReference type="SUPFAM" id="SSF52374">
    <property type="entry name" value="Nucleotidylyl transferase"/>
    <property type="match status" value="1"/>
</dbReference>
<organism evidence="3 4">
    <name type="scientific">Diaporthe eres</name>
    <name type="common">Phomopsis oblonga</name>
    <dbReference type="NCBI Taxonomy" id="83184"/>
    <lineage>
        <taxon>Eukaryota</taxon>
        <taxon>Fungi</taxon>
        <taxon>Dikarya</taxon>
        <taxon>Ascomycota</taxon>
        <taxon>Pezizomycotina</taxon>
        <taxon>Sordariomycetes</taxon>
        <taxon>Sordariomycetidae</taxon>
        <taxon>Diaporthales</taxon>
        <taxon>Diaporthaceae</taxon>
        <taxon>Diaporthe</taxon>
        <taxon>Diaporthe eres species complex</taxon>
    </lineage>
</organism>
<dbReference type="InterPro" id="IPR014729">
    <property type="entry name" value="Rossmann-like_a/b/a_fold"/>
</dbReference>
<dbReference type="Gene3D" id="3.40.50.620">
    <property type="entry name" value="HUPs"/>
    <property type="match status" value="1"/>
</dbReference>
<dbReference type="SUPFAM" id="SSF53474">
    <property type="entry name" value="alpha/beta-Hydrolases"/>
    <property type="match status" value="1"/>
</dbReference>
<evidence type="ECO:0000313" key="4">
    <source>
        <dbReference type="Proteomes" id="UP001430848"/>
    </source>
</evidence>
<comment type="caution">
    <text evidence="3">The sequence shown here is derived from an EMBL/GenBank/DDBJ whole genome shotgun (WGS) entry which is preliminary data.</text>
</comment>
<name>A0ABR1PBJ5_DIAER</name>
<evidence type="ECO:0000259" key="2">
    <source>
        <dbReference type="Pfam" id="PF07859"/>
    </source>
</evidence>
<dbReference type="Proteomes" id="UP001430848">
    <property type="component" value="Unassembled WGS sequence"/>
</dbReference>
<sequence length="516" mass="57312">MEAQRVATQQPDTSTEYSVKIAMRDGFLSEARVHRPSDEGKHPLLVLLFGGGFMFGDCDQLSPYARLGTKLLNVTVINLSYRLAPEHKFPTAPHDAWDGILWITQNAESLQVDLAAGFVIGGVSAGGNLAAVTTQKSLDERLSPAVTGLWLGVPWVLESEIVPEKYKQVYFSRTQCSGAPGLDRQAMDMFNLAYDPDFKSPDFSPFNSKDPHTGMPPTFVQVCDPNVENHLPASIFARKITENDKPFLRSDQTNHILTYTGAFNPPHSGHMEILADGFNNSGPGLNIVSSFVIPIPDDGLQAKEDARKSVEPAPRRVMLTLKQRAELVMAHLRGTEALRELACKTKVWSFPEFAPIPRYMRRVVELAAADGFDVEFVSLKGPDHLWYNSPIRHPALIMCNKIIFSEVQRANEDTWVRGRPRRLRGGWSRWSEISNETGDDGVTRSVWECSLKTPAGSALRLLTDDNEADKPEISSTRIRKVILESAPGEDLEALVQKLRDAYVTSPETLVEFLGAQ</sequence>
<dbReference type="Gene3D" id="3.40.50.1820">
    <property type="entry name" value="alpha/beta hydrolase"/>
    <property type="match status" value="1"/>
</dbReference>